<feature type="transmembrane region" description="Helical" evidence="11">
    <location>
        <begin position="184"/>
        <end position="213"/>
    </location>
</feature>
<comment type="pathway">
    <text evidence="2 11">Glycolipid biosynthesis; glycosylphosphatidylinositol-anchor biosynthesis.</text>
</comment>
<proteinExistence type="inferred from homology"/>
<dbReference type="InterPro" id="IPR007315">
    <property type="entry name" value="PIG-V/Gpi18"/>
</dbReference>
<dbReference type="GO" id="GO:0004376">
    <property type="term" value="F:GPI mannosyltransferase activity"/>
    <property type="evidence" value="ECO:0007669"/>
    <property type="project" value="InterPro"/>
</dbReference>
<reference evidence="13 14" key="1">
    <citation type="journal article" date="2022" name="Nat. Ecol. Evol.">
        <title>A masculinizing supergene underlies an exaggerated male reproductive morph in a spider.</title>
        <authorList>
            <person name="Hendrickx F."/>
            <person name="De Corte Z."/>
            <person name="Sonet G."/>
            <person name="Van Belleghem S.M."/>
            <person name="Kostlbacher S."/>
            <person name="Vangestel C."/>
        </authorList>
    </citation>
    <scope>NUCLEOTIDE SEQUENCE [LARGE SCALE GENOMIC DNA]</scope>
    <source>
        <strain evidence="13">W744_W776</strain>
    </source>
</reference>
<protein>
    <recommendedName>
        <fullName evidence="11">GPI mannosyltransferase 2</fullName>
        <ecNumber evidence="11">2.4.1.-</ecNumber>
    </recommendedName>
</protein>
<gene>
    <name evidence="13" type="ORF">JTE90_028458</name>
</gene>
<dbReference type="Pfam" id="PF04188">
    <property type="entry name" value="Mannosyl_trans2"/>
    <property type="match status" value="1"/>
</dbReference>
<comment type="caution">
    <text evidence="11">Lacks conserved residue(s) required for the propagation of feature annotation.</text>
</comment>
<accession>A0AAV6VI61</accession>
<dbReference type="PANTHER" id="PTHR12468">
    <property type="entry name" value="GPI MANNOSYLTRANSFERASE 2"/>
    <property type="match status" value="1"/>
</dbReference>
<comment type="function">
    <text evidence="11">Mannosyltransferase involved in glycosylphosphatidylinositol-anchor biosynthesis.</text>
</comment>
<keyword evidence="10 11" id="KW-0472">Membrane</keyword>
<dbReference type="Proteomes" id="UP000827092">
    <property type="component" value="Unassembled WGS sequence"/>
</dbReference>
<keyword evidence="12" id="KW-0732">Signal</keyword>
<keyword evidence="5 11" id="KW-0328">Glycosyltransferase</keyword>
<dbReference type="EMBL" id="JAFNEN010000090">
    <property type="protein sequence ID" value="KAG8195311.1"/>
    <property type="molecule type" value="Genomic_DNA"/>
</dbReference>
<dbReference type="AlphaFoldDB" id="A0AAV6VI61"/>
<keyword evidence="9 11" id="KW-1133">Transmembrane helix</keyword>
<feature type="transmembrane region" description="Helical" evidence="11">
    <location>
        <begin position="329"/>
        <end position="348"/>
    </location>
</feature>
<feature type="transmembrane region" description="Helical" evidence="11">
    <location>
        <begin position="379"/>
        <end position="399"/>
    </location>
</feature>
<evidence type="ECO:0000256" key="4">
    <source>
        <dbReference type="ARBA" id="ARBA00022502"/>
    </source>
</evidence>
<evidence type="ECO:0000256" key="7">
    <source>
        <dbReference type="ARBA" id="ARBA00022692"/>
    </source>
</evidence>
<keyword evidence="14" id="KW-1185">Reference proteome</keyword>
<keyword evidence="8 11" id="KW-0256">Endoplasmic reticulum</keyword>
<organism evidence="13 14">
    <name type="scientific">Oedothorax gibbosus</name>
    <dbReference type="NCBI Taxonomy" id="931172"/>
    <lineage>
        <taxon>Eukaryota</taxon>
        <taxon>Metazoa</taxon>
        <taxon>Ecdysozoa</taxon>
        <taxon>Arthropoda</taxon>
        <taxon>Chelicerata</taxon>
        <taxon>Arachnida</taxon>
        <taxon>Araneae</taxon>
        <taxon>Araneomorphae</taxon>
        <taxon>Entelegynae</taxon>
        <taxon>Araneoidea</taxon>
        <taxon>Linyphiidae</taxon>
        <taxon>Erigoninae</taxon>
        <taxon>Oedothorax</taxon>
    </lineage>
</organism>
<evidence type="ECO:0000256" key="12">
    <source>
        <dbReference type="SAM" id="SignalP"/>
    </source>
</evidence>
<comment type="caution">
    <text evidence="13">The sequence shown here is derived from an EMBL/GenBank/DDBJ whole genome shotgun (WGS) entry which is preliminary data.</text>
</comment>
<feature type="transmembrane region" description="Helical" evidence="11">
    <location>
        <begin position="141"/>
        <end position="164"/>
    </location>
</feature>
<evidence type="ECO:0000256" key="1">
    <source>
        <dbReference type="ARBA" id="ARBA00004477"/>
    </source>
</evidence>
<dbReference type="GO" id="GO:0006506">
    <property type="term" value="P:GPI anchor biosynthetic process"/>
    <property type="evidence" value="ECO:0007669"/>
    <property type="project" value="UniProtKB-KW"/>
</dbReference>
<dbReference type="EC" id="2.4.1.-" evidence="11"/>
<dbReference type="GO" id="GO:0031501">
    <property type="term" value="C:mannosyltransferase complex"/>
    <property type="evidence" value="ECO:0007669"/>
    <property type="project" value="TreeGrafter"/>
</dbReference>
<feature type="transmembrane region" description="Helical" evidence="11">
    <location>
        <begin position="455"/>
        <end position="476"/>
    </location>
</feature>
<evidence type="ECO:0000256" key="8">
    <source>
        <dbReference type="ARBA" id="ARBA00022824"/>
    </source>
</evidence>
<evidence type="ECO:0000256" key="10">
    <source>
        <dbReference type="ARBA" id="ARBA00023136"/>
    </source>
</evidence>
<evidence type="ECO:0000256" key="6">
    <source>
        <dbReference type="ARBA" id="ARBA00022679"/>
    </source>
</evidence>
<comment type="similarity">
    <text evidence="3 11">Belongs to the PIGV family.</text>
</comment>
<feature type="transmembrane region" description="Helical" evidence="11">
    <location>
        <begin position="233"/>
        <end position="254"/>
    </location>
</feature>
<evidence type="ECO:0000313" key="14">
    <source>
        <dbReference type="Proteomes" id="UP000827092"/>
    </source>
</evidence>
<dbReference type="PANTHER" id="PTHR12468:SF2">
    <property type="entry name" value="GPI MANNOSYLTRANSFERASE 2"/>
    <property type="match status" value="1"/>
</dbReference>
<keyword evidence="6 11" id="KW-0808">Transferase</keyword>
<dbReference type="GO" id="GO:0005789">
    <property type="term" value="C:endoplasmic reticulum membrane"/>
    <property type="evidence" value="ECO:0007669"/>
    <property type="project" value="UniProtKB-SubCell"/>
</dbReference>
<evidence type="ECO:0000256" key="5">
    <source>
        <dbReference type="ARBA" id="ARBA00022676"/>
    </source>
</evidence>
<evidence type="ECO:0000256" key="9">
    <source>
        <dbReference type="ARBA" id="ARBA00022989"/>
    </source>
</evidence>
<evidence type="ECO:0000256" key="11">
    <source>
        <dbReference type="RuleBase" id="RU363112"/>
    </source>
</evidence>
<feature type="transmembrane region" description="Helical" evidence="11">
    <location>
        <begin position="107"/>
        <end position="129"/>
    </location>
</feature>
<dbReference type="GO" id="GO:0000009">
    <property type="term" value="F:alpha-1,6-mannosyltransferase activity"/>
    <property type="evidence" value="ECO:0007669"/>
    <property type="project" value="InterPro"/>
</dbReference>
<name>A0AAV6VI61_9ARAC</name>
<feature type="signal peptide" evidence="12">
    <location>
        <begin position="1"/>
        <end position="27"/>
    </location>
</feature>
<feature type="chain" id="PRO_5043641745" description="GPI mannosyltransferase 2" evidence="12">
    <location>
        <begin position="28"/>
        <end position="482"/>
    </location>
</feature>
<comment type="subcellular location">
    <subcellularLocation>
        <location evidence="1 11">Endoplasmic reticulum membrane</location>
        <topology evidence="1 11">Multi-pass membrane protein</topology>
    </subcellularLocation>
</comment>
<keyword evidence="7 11" id="KW-0812">Transmembrane</keyword>
<evidence type="ECO:0000313" key="13">
    <source>
        <dbReference type="EMBL" id="KAG8195311.1"/>
    </source>
</evidence>
<keyword evidence="4 11" id="KW-0337">GPI-anchor biosynthesis</keyword>
<evidence type="ECO:0000256" key="2">
    <source>
        <dbReference type="ARBA" id="ARBA00004687"/>
    </source>
</evidence>
<sequence length="482" mass="55693">MSACRVFKFSLFIRFFVILLQVIFNQCVPDHNADAFRLPYEREFGATNWLASYLFDGFTRWDAQYFLHVSLYGYTHENTLAFFPLFPKLLRDFSGLVSIIPLDLSPLNWTIVSGVVINLLLASFAAVALYNLTLSVFRSELFALTSSLLFCLNPASIFFSALYSESLFCLLTFSGMWALEVGSVHLALVSFAVSTGVRSNGILSAGYFVYHFLGQLMNAPINVHRVTPRQNYALYLITVLKIIGYLLMYSLPFIGYQVYSYLLYCTSVLTEPVLPEIVVDYVTRNDLKIPSESSKWCFWTFPMSYSYIQSRYWNVGFLNYYTFKQIPNFLLATPILIIILVSSAKYFFRNRRELWHLGLKNRSLYDGCDVYSNPKCFPYFVHVLAATIFSALFIHIQVLTRMLCSSSPIIYWVAAMAILPTTDRSRFKLQKEHSYKNWLPGSFQLLKKTFVRSPVVGKIIFCYFLAYFFIGTFLHVNFFPWT</sequence>
<evidence type="ECO:0000256" key="3">
    <source>
        <dbReference type="ARBA" id="ARBA00008698"/>
    </source>
</evidence>